<feature type="region of interest" description="Disordered" evidence="12">
    <location>
        <begin position="415"/>
        <end position="439"/>
    </location>
</feature>
<evidence type="ECO:0000256" key="10">
    <source>
        <dbReference type="ARBA" id="ARBA00022989"/>
    </source>
</evidence>
<evidence type="ECO:0000256" key="8">
    <source>
        <dbReference type="ARBA" id="ARBA00022741"/>
    </source>
</evidence>
<feature type="region of interest" description="Disordered" evidence="12">
    <location>
        <begin position="45"/>
        <end position="67"/>
    </location>
</feature>
<keyword evidence="7" id="KW-0812">Transmembrane</keyword>
<reference evidence="14" key="1">
    <citation type="journal article" date="2020" name="Stud. Mycol.">
        <title>101 Dothideomycetes genomes: a test case for predicting lifestyles and emergence of pathogens.</title>
        <authorList>
            <person name="Haridas S."/>
            <person name="Albert R."/>
            <person name="Binder M."/>
            <person name="Bloem J."/>
            <person name="Labutti K."/>
            <person name="Salamov A."/>
            <person name="Andreopoulos B."/>
            <person name="Baker S."/>
            <person name="Barry K."/>
            <person name="Bills G."/>
            <person name="Bluhm B."/>
            <person name="Cannon C."/>
            <person name="Castanera R."/>
            <person name="Culley D."/>
            <person name="Daum C."/>
            <person name="Ezra D."/>
            <person name="Gonzalez J."/>
            <person name="Henrissat B."/>
            <person name="Kuo A."/>
            <person name="Liang C."/>
            <person name="Lipzen A."/>
            <person name="Lutzoni F."/>
            <person name="Magnuson J."/>
            <person name="Mondo S."/>
            <person name="Nolan M."/>
            <person name="Ohm R."/>
            <person name="Pangilinan J."/>
            <person name="Park H.-J."/>
            <person name="Ramirez L."/>
            <person name="Alfaro M."/>
            <person name="Sun H."/>
            <person name="Tritt A."/>
            <person name="Yoshinaga Y."/>
            <person name="Zwiers L.-H."/>
            <person name="Turgeon B."/>
            <person name="Goodwin S."/>
            <person name="Spatafora J."/>
            <person name="Crous P."/>
            <person name="Grigoriev I."/>
        </authorList>
    </citation>
    <scope>NUCLEOTIDE SEQUENCE</scope>
    <source>
        <strain evidence="14">CBS 121410</strain>
    </source>
</reference>
<evidence type="ECO:0000256" key="12">
    <source>
        <dbReference type="SAM" id="MobiDB-lite"/>
    </source>
</evidence>
<keyword evidence="5" id="KW-0328">Glycosyltransferase</keyword>
<sequence>MQLPDLFSRRYTKILLVVPLLFCFVLVLLTFNLVPAVRIPYVSPTPPKQTSAAPPPPPPPPPPIPKDYYTWQTKTSFRPHALAAEYHNSTATDGNPLCAGFPTHKLDTIQIALKTGACASKEKLAAQLSSVCACIPNLLLFSDLDEAIPHPSNDGRVLRTHDVLAELPASYADDNPDWSTYWRQKRAKASDGGVGAASQEGWKLDRFKFLPMVERAWQLRPEREWYVFVEDDTYVVWDNLFRFLDRFAPDSVRYIGSPSPGRHTDEGQTTWFAYGGTGFVLSRGAMRQLLRRDWDEVEGVYTEPSISERFEDAVKGDCCGDSVLGWALWEKGVRLSGHWPMFNPHSVEGVPYSDLYWCQPVITMHRVPAVEMGKLWAWEQEKREQLGPDQPLLYRHLSTYFPLLAAPTRPDWDNAQWDAFRAPDPPPSESQPDSPHDSFEACGHACHQHDKCFQYNFHDATCTFVSSMRFGFHREPDEERARGRWMAGWDTEKMREWMEGRRCEEAEWVRASLQRIF</sequence>
<dbReference type="InterPro" id="IPR026050">
    <property type="entry name" value="C1GALT1/C1GALT1_chp1"/>
</dbReference>
<evidence type="ECO:0000313" key="15">
    <source>
        <dbReference type="Proteomes" id="UP000799776"/>
    </source>
</evidence>
<evidence type="ECO:0000256" key="11">
    <source>
        <dbReference type="ARBA" id="ARBA00023136"/>
    </source>
</evidence>
<proteinExistence type="inferred from homology"/>
<name>A0A9P4HYW1_9PEZI</name>
<comment type="subcellular location">
    <subcellularLocation>
        <location evidence="1">Membrane</location>
        <topology evidence="1">Single-pass type II membrane protein</topology>
    </subcellularLocation>
</comment>
<dbReference type="InterPro" id="IPR003378">
    <property type="entry name" value="Fringe-like_glycosylTrfase"/>
</dbReference>
<comment type="pathway">
    <text evidence="2">Protein modification; protein glycosylation.</text>
</comment>
<dbReference type="EMBL" id="ML978713">
    <property type="protein sequence ID" value="KAF2090374.1"/>
    <property type="molecule type" value="Genomic_DNA"/>
</dbReference>
<protein>
    <recommendedName>
        <fullName evidence="4">N-acetylgalactosaminide beta-1,3-galactosyltransferase</fullName>
        <ecNumber evidence="4">2.4.1.122</ecNumber>
    </recommendedName>
</protein>
<evidence type="ECO:0000256" key="3">
    <source>
        <dbReference type="ARBA" id="ARBA00006462"/>
    </source>
</evidence>
<evidence type="ECO:0000256" key="4">
    <source>
        <dbReference type="ARBA" id="ARBA00012557"/>
    </source>
</evidence>
<comment type="caution">
    <text evidence="14">The sequence shown here is derived from an EMBL/GenBank/DDBJ whole genome shotgun (WGS) entry which is preliminary data.</text>
</comment>
<dbReference type="GO" id="GO:0016263">
    <property type="term" value="F:glycoprotein-N-acetylgalactosamine 3-beta-galactosyltransferase activity"/>
    <property type="evidence" value="ECO:0007669"/>
    <property type="project" value="UniProtKB-EC"/>
</dbReference>
<evidence type="ECO:0000256" key="7">
    <source>
        <dbReference type="ARBA" id="ARBA00022692"/>
    </source>
</evidence>
<dbReference type="AlphaFoldDB" id="A0A9P4HYW1"/>
<keyword evidence="8" id="KW-0547">Nucleotide-binding</keyword>
<dbReference type="Gene3D" id="3.90.550.50">
    <property type="match status" value="1"/>
</dbReference>
<dbReference type="EC" id="2.4.1.122" evidence="4"/>
<organism evidence="14 15">
    <name type="scientific">Saccharata proteae CBS 121410</name>
    <dbReference type="NCBI Taxonomy" id="1314787"/>
    <lineage>
        <taxon>Eukaryota</taxon>
        <taxon>Fungi</taxon>
        <taxon>Dikarya</taxon>
        <taxon>Ascomycota</taxon>
        <taxon>Pezizomycotina</taxon>
        <taxon>Dothideomycetes</taxon>
        <taxon>Dothideomycetes incertae sedis</taxon>
        <taxon>Botryosphaeriales</taxon>
        <taxon>Saccharataceae</taxon>
        <taxon>Saccharata</taxon>
    </lineage>
</organism>
<keyword evidence="10" id="KW-1133">Transmembrane helix</keyword>
<evidence type="ECO:0000256" key="5">
    <source>
        <dbReference type="ARBA" id="ARBA00022676"/>
    </source>
</evidence>
<dbReference type="Proteomes" id="UP000799776">
    <property type="component" value="Unassembled WGS sequence"/>
</dbReference>
<evidence type="ECO:0000256" key="2">
    <source>
        <dbReference type="ARBA" id="ARBA00004922"/>
    </source>
</evidence>
<dbReference type="PANTHER" id="PTHR23033:SF43">
    <property type="entry name" value="APPLE DOMAIN-CONTAINING PROTEIN"/>
    <property type="match status" value="1"/>
</dbReference>
<evidence type="ECO:0000259" key="13">
    <source>
        <dbReference type="Pfam" id="PF02434"/>
    </source>
</evidence>
<keyword evidence="6" id="KW-0808">Transferase</keyword>
<evidence type="ECO:0000256" key="1">
    <source>
        <dbReference type="ARBA" id="ARBA00004606"/>
    </source>
</evidence>
<comment type="similarity">
    <text evidence="3">Belongs to the glycosyltransferase 31 family. Beta3-Gal-T subfamily.</text>
</comment>
<dbReference type="PANTHER" id="PTHR23033">
    <property type="entry name" value="BETA1,3-GALACTOSYLTRANSFERASE"/>
    <property type="match status" value="1"/>
</dbReference>
<feature type="domain" description="Fringe-like glycosyltransferase" evidence="13">
    <location>
        <begin position="216"/>
        <end position="289"/>
    </location>
</feature>
<evidence type="ECO:0000313" key="14">
    <source>
        <dbReference type="EMBL" id="KAF2090374.1"/>
    </source>
</evidence>
<dbReference type="GO" id="GO:0016020">
    <property type="term" value="C:membrane"/>
    <property type="evidence" value="ECO:0007669"/>
    <property type="project" value="UniProtKB-SubCell"/>
</dbReference>
<keyword evidence="9" id="KW-0735">Signal-anchor</keyword>
<keyword evidence="15" id="KW-1185">Reference proteome</keyword>
<evidence type="ECO:0000256" key="9">
    <source>
        <dbReference type="ARBA" id="ARBA00022968"/>
    </source>
</evidence>
<gene>
    <name evidence="14" type="ORF">K490DRAFT_35458</name>
</gene>
<dbReference type="OrthoDB" id="414175at2759"/>
<evidence type="ECO:0000256" key="6">
    <source>
        <dbReference type="ARBA" id="ARBA00022679"/>
    </source>
</evidence>
<keyword evidence="11" id="KW-0472">Membrane</keyword>
<feature type="compositionally biased region" description="Pro residues" evidence="12">
    <location>
        <begin position="45"/>
        <end position="65"/>
    </location>
</feature>
<dbReference type="GO" id="GO:0000166">
    <property type="term" value="F:nucleotide binding"/>
    <property type="evidence" value="ECO:0007669"/>
    <property type="project" value="UniProtKB-KW"/>
</dbReference>
<dbReference type="Pfam" id="PF02434">
    <property type="entry name" value="Fringe"/>
    <property type="match status" value="1"/>
</dbReference>
<accession>A0A9P4HYW1</accession>